<evidence type="ECO:0000256" key="5">
    <source>
        <dbReference type="ARBA" id="ARBA00022902"/>
    </source>
</evidence>
<dbReference type="EMBL" id="GFDF01006426">
    <property type="protein sequence ID" value="JAV07658.1"/>
    <property type="molecule type" value="Transcribed_RNA"/>
</dbReference>
<sequence length="1086" mass="120921">MDLLAAFVVFLTLSSSLVVLCEKEHDFRYITYQDLLPTSSRFTDGNVTSFSRLLFDVARDQVIVGARDTLYRLSFGLDIRERMPWEASTSIQETCQNKGQSENDCHNYIMVLQNYGNRLYACGTYGFSPFCSWRQMENLTVLNYDKGVAKCPFNPHANITALMTDNGQIFVGSPTDFSGSDPAILRADVAQDNSRMLRTNQYNSKWLNDPQFVGSFEAGEFVYFIFRETAVEYINCGKAVYSRIARVCKNDPGGSHILKDNWISFLKARLNCSLPGEYPFYFDEVQGISYSHEEGVLYATFTTPINSIHGSAICAFNMSAIHAAFSGPFKIQESMGSAWERQDSPHRDHYECKMGRGRTAQRHQLLDSSRYQLMDQAVQATTLQPLHHSHLERFSHIALDVISTKLHESVRIIYVATEEGLVKKISVLPRTKETCVVEIWRPEISSSIRIRTMQFLKETESLYIGTDRALMKIPAYHCSRHVSKTTCLNAMDPYCGWNEMLELCSGPPSGDTLARYWIQNATECPVLTAPVDGGWTAWSEWAKCAQSAGGVVSEHNSNTDICLCRSRSCDNPAPKNGGHSCTGMSTEVSNCTVHGGWTEWSPYSQCSQSCGVAVKTRRRTCSNPKPAHGGRVCVGPDRSEIYCTMLPPCPAPKQPAIDGGWGPWGAFGDCSSPCGGGFRIRRRKCDNPTPQNGGIDCSGCSIDYEICNSLACSEVKRLSSWTPWLMELNGTTGDGGHTERRFRYLCKASVADSSTLRIALAKEETRICQPDGTCHRSGDISDPGWGEWGPWGACSVSCGGGQQFRTRQCERSNGECEGTGKMARACNTQQCRGQWGCWTDWSPCSVSCGIGKRTRTRQCLSSTDSSDSSDCDGSPIQQDICEMPSCDTFLGWSQWSEWSECNDIGERTRTRKCLTTNPTSKECQGEERDTRPCAPPAAANTDSASVGMVSIIFIVIFVTAFCCFMTFMGTRHWYTRKQPMGIKNMPKSPCYDTYPNQYSSLPTKDYPEPRNKPKRQSSFNSHGSSSSKNIPNGHGTLTKSNNMMGNHTPKVLSKSFEQETATIKRNSHSLNNVKPPPRAVNEEEKF</sequence>
<evidence type="ECO:0000256" key="13">
    <source>
        <dbReference type="SAM" id="SignalP"/>
    </source>
</evidence>
<dbReference type="InterPro" id="IPR048224">
    <property type="entry name" value="Sema5C_Sema"/>
</dbReference>
<dbReference type="InterPro" id="IPR027231">
    <property type="entry name" value="Semaphorin"/>
</dbReference>
<dbReference type="PROSITE" id="PS50092">
    <property type="entry name" value="TSP1"/>
    <property type="match status" value="5"/>
</dbReference>
<dbReference type="FunFam" id="2.20.100.10:FF:000021">
    <property type="entry name" value="semaphorin-5B isoform X1"/>
    <property type="match status" value="1"/>
</dbReference>
<proteinExistence type="predicted"/>
<keyword evidence="6 12" id="KW-1133">Transmembrane helix</keyword>
<keyword evidence="7 12" id="KW-0472">Membrane</keyword>
<evidence type="ECO:0000256" key="9">
    <source>
        <dbReference type="ARBA" id="ARBA00023180"/>
    </source>
</evidence>
<reference evidence="15" key="1">
    <citation type="submission" date="2016-12" db="EMBL/GenBank/DDBJ databases">
        <title>An insight into the sialome and mialome of the sand fly, Nyssomyia neivai.</title>
        <authorList>
            <person name="Sebastian V."/>
            <person name="Goulart T.M."/>
            <person name="Oliveira W."/>
            <person name="Calvo E."/>
            <person name="Oliveira L.F."/>
            <person name="Pinto M.C."/>
            <person name="Rosselino A.M."/>
            <person name="Ribeiro J.M."/>
        </authorList>
    </citation>
    <scope>NUCLEOTIDE SEQUENCE</scope>
</reference>
<dbReference type="GO" id="GO:0030215">
    <property type="term" value="F:semaphorin receptor binding"/>
    <property type="evidence" value="ECO:0007669"/>
    <property type="project" value="InterPro"/>
</dbReference>
<keyword evidence="4" id="KW-0221">Differentiation</keyword>
<dbReference type="SMART" id="SM00423">
    <property type="entry name" value="PSI"/>
    <property type="match status" value="1"/>
</dbReference>
<evidence type="ECO:0000256" key="12">
    <source>
        <dbReference type="SAM" id="Phobius"/>
    </source>
</evidence>
<dbReference type="Pfam" id="PF23260">
    <property type="entry name" value="TSP1_2"/>
    <property type="match status" value="1"/>
</dbReference>
<dbReference type="InterPro" id="IPR015943">
    <property type="entry name" value="WD40/YVTN_repeat-like_dom_sf"/>
</dbReference>
<dbReference type="PANTHER" id="PTHR11036:SF79">
    <property type="entry name" value="SEMAPHORIN 5C, ISOFORM A"/>
    <property type="match status" value="1"/>
</dbReference>
<evidence type="ECO:0000313" key="15">
    <source>
        <dbReference type="EMBL" id="JAV07658.1"/>
    </source>
</evidence>
<name>A0A1L8DMH5_9DIPT</name>
<dbReference type="SUPFAM" id="SSF101912">
    <property type="entry name" value="Sema domain"/>
    <property type="match status" value="1"/>
</dbReference>
<dbReference type="PROSITE" id="PS51004">
    <property type="entry name" value="SEMA"/>
    <property type="match status" value="1"/>
</dbReference>
<evidence type="ECO:0000256" key="6">
    <source>
        <dbReference type="ARBA" id="ARBA00022989"/>
    </source>
</evidence>
<accession>A0A1L8DMH5</accession>
<dbReference type="InterPro" id="IPR036383">
    <property type="entry name" value="TSP1_rpt_sf"/>
</dbReference>
<dbReference type="SUPFAM" id="SSF103575">
    <property type="entry name" value="Plexin repeat"/>
    <property type="match status" value="1"/>
</dbReference>
<evidence type="ECO:0000259" key="14">
    <source>
        <dbReference type="PROSITE" id="PS51004"/>
    </source>
</evidence>
<dbReference type="Gene3D" id="2.20.100.10">
    <property type="entry name" value="Thrombospondin type-1 (TSP1) repeat"/>
    <property type="match status" value="6"/>
</dbReference>
<dbReference type="InterPro" id="IPR016201">
    <property type="entry name" value="PSI"/>
</dbReference>
<dbReference type="Pfam" id="PF00090">
    <property type="entry name" value="TSP_1"/>
    <property type="match status" value="5"/>
</dbReference>
<dbReference type="PANTHER" id="PTHR11036">
    <property type="entry name" value="SEMAPHORIN"/>
    <property type="match status" value="1"/>
</dbReference>
<keyword evidence="3" id="KW-0677">Repeat</keyword>
<dbReference type="InterPro" id="IPR000884">
    <property type="entry name" value="TSP1_rpt"/>
</dbReference>
<dbReference type="Pfam" id="PF01403">
    <property type="entry name" value="Sema"/>
    <property type="match status" value="1"/>
</dbReference>
<dbReference type="FunFam" id="2.130.10.10:FF:001151">
    <property type="entry name" value="Semaphorin 5C"/>
    <property type="match status" value="1"/>
</dbReference>
<feature type="chain" id="PRO_5012273311" evidence="13">
    <location>
        <begin position="22"/>
        <end position="1086"/>
    </location>
</feature>
<dbReference type="Gene3D" id="3.30.1680.10">
    <property type="entry name" value="ligand-binding face of the semaphorins, domain 2"/>
    <property type="match status" value="1"/>
</dbReference>
<evidence type="ECO:0000256" key="4">
    <source>
        <dbReference type="ARBA" id="ARBA00022782"/>
    </source>
</evidence>
<dbReference type="GO" id="GO:0071526">
    <property type="term" value="P:semaphorin-plexin signaling pathway"/>
    <property type="evidence" value="ECO:0007669"/>
    <property type="project" value="TreeGrafter"/>
</dbReference>
<comment type="subcellular location">
    <subcellularLocation>
        <location evidence="1">Membrane</location>
        <topology evidence="1">Single-pass membrane protein</topology>
    </subcellularLocation>
</comment>
<dbReference type="InterPro" id="IPR001627">
    <property type="entry name" value="Semap_dom"/>
</dbReference>
<dbReference type="CDD" id="cd11265">
    <property type="entry name" value="Sema_5C"/>
    <property type="match status" value="1"/>
</dbReference>
<evidence type="ECO:0000256" key="1">
    <source>
        <dbReference type="ARBA" id="ARBA00004167"/>
    </source>
</evidence>
<dbReference type="SUPFAM" id="SSF82895">
    <property type="entry name" value="TSP-1 type 1 repeat"/>
    <property type="match status" value="6"/>
</dbReference>
<organism evidence="15">
    <name type="scientific">Nyssomyia neivai</name>
    <dbReference type="NCBI Taxonomy" id="330878"/>
    <lineage>
        <taxon>Eukaryota</taxon>
        <taxon>Metazoa</taxon>
        <taxon>Ecdysozoa</taxon>
        <taxon>Arthropoda</taxon>
        <taxon>Hexapoda</taxon>
        <taxon>Insecta</taxon>
        <taxon>Pterygota</taxon>
        <taxon>Neoptera</taxon>
        <taxon>Endopterygota</taxon>
        <taxon>Diptera</taxon>
        <taxon>Nematocera</taxon>
        <taxon>Psychodoidea</taxon>
        <taxon>Psychodidae</taxon>
        <taxon>Nyssomyia</taxon>
    </lineage>
</organism>
<evidence type="ECO:0000256" key="10">
    <source>
        <dbReference type="PROSITE-ProRule" id="PRU00352"/>
    </source>
</evidence>
<dbReference type="SMART" id="SM00630">
    <property type="entry name" value="Sema"/>
    <property type="match status" value="1"/>
</dbReference>
<evidence type="ECO:0000256" key="11">
    <source>
        <dbReference type="SAM" id="MobiDB-lite"/>
    </source>
</evidence>
<feature type="compositionally biased region" description="Polar residues" evidence="11">
    <location>
        <begin position="1035"/>
        <end position="1045"/>
    </location>
</feature>
<dbReference type="InterPro" id="IPR036352">
    <property type="entry name" value="Semap_dom_sf"/>
</dbReference>
<feature type="domain" description="Sema" evidence="14">
    <location>
        <begin position="27"/>
        <end position="475"/>
    </location>
</feature>
<evidence type="ECO:0000256" key="8">
    <source>
        <dbReference type="ARBA" id="ARBA00023157"/>
    </source>
</evidence>
<dbReference type="PRINTS" id="PR01705">
    <property type="entry name" value="TSP1REPEAT"/>
</dbReference>
<feature type="compositionally biased region" description="Low complexity" evidence="11">
    <location>
        <begin position="1017"/>
        <end position="1027"/>
    </location>
</feature>
<dbReference type="GO" id="GO:0045499">
    <property type="term" value="F:chemorepellent activity"/>
    <property type="evidence" value="ECO:0007669"/>
    <property type="project" value="TreeGrafter"/>
</dbReference>
<feature type="transmembrane region" description="Helical" evidence="12">
    <location>
        <begin position="946"/>
        <end position="967"/>
    </location>
</feature>
<evidence type="ECO:0000256" key="2">
    <source>
        <dbReference type="ARBA" id="ARBA00022692"/>
    </source>
</evidence>
<keyword evidence="2 12" id="KW-0812">Transmembrane</keyword>
<feature type="signal peptide" evidence="13">
    <location>
        <begin position="1"/>
        <end position="21"/>
    </location>
</feature>
<feature type="region of interest" description="Disordered" evidence="11">
    <location>
        <begin position="1001"/>
        <end position="1086"/>
    </location>
</feature>
<dbReference type="AlphaFoldDB" id="A0A1L8DMH5"/>
<feature type="compositionally biased region" description="Polar residues" evidence="11">
    <location>
        <begin position="1058"/>
        <end position="1072"/>
    </location>
</feature>
<keyword evidence="13" id="KW-0732">Signal</keyword>
<keyword evidence="5" id="KW-0524">Neurogenesis</keyword>
<dbReference type="Gene3D" id="2.130.10.10">
    <property type="entry name" value="YVTN repeat-like/Quinoprotein amine dehydrogenase"/>
    <property type="match status" value="1"/>
</dbReference>
<dbReference type="GO" id="GO:0007411">
    <property type="term" value="P:axon guidance"/>
    <property type="evidence" value="ECO:0007669"/>
    <property type="project" value="TreeGrafter"/>
</dbReference>
<protein>
    <submittedName>
        <fullName evidence="15">Putative semaphorin</fullName>
    </submittedName>
</protein>
<dbReference type="GO" id="GO:0030335">
    <property type="term" value="P:positive regulation of cell migration"/>
    <property type="evidence" value="ECO:0007669"/>
    <property type="project" value="TreeGrafter"/>
</dbReference>
<dbReference type="GO" id="GO:0005886">
    <property type="term" value="C:plasma membrane"/>
    <property type="evidence" value="ECO:0007669"/>
    <property type="project" value="TreeGrafter"/>
</dbReference>
<keyword evidence="9" id="KW-0325">Glycoprotein</keyword>
<evidence type="ECO:0000256" key="3">
    <source>
        <dbReference type="ARBA" id="ARBA00022737"/>
    </source>
</evidence>
<dbReference type="InterPro" id="IPR057563">
    <property type="entry name" value="Sema5A/B-like_TSP-1"/>
</dbReference>
<dbReference type="SMART" id="SM00209">
    <property type="entry name" value="TSP1"/>
    <property type="match status" value="7"/>
</dbReference>
<keyword evidence="8" id="KW-1015">Disulfide bond</keyword>
<comment type="caution">
    <text evidence="10">Lacks conserved residue(s) required for the propagation of feature annotation.</text>
</comment>
<evidence type="ECO:0000256" key="7">
    <source>
        <dbReference type="ARBA" id="ARBA00023136"/>
    </source>
</evidence>
<dbReference type="FunFam" id="2.20.100.10:FF:000001">
    <property type="entry name" value="semaphorin-5A isoform X1"/>
    <property type="match status" value="2"/>
</dbReference>